<evidence type="ECO:0000313" key="1">
    <source>
        <dbReference type="EnsemblPlants" id="AVESA.00010b.r2.1AG0055390.1.CDS.1"/>
    </source>
</evidence>
<proteinExistence type="predicted"/>
<keyword evidence="2" id="KW-1185">Reference proteome</keyword>
<name>A0ACD5THI2_AVESA</name>
<accession>A0ACD5THI2</accession>
<dbReference type="Proteomes" id="UP001732700">
    <property type="component" value="Chromosome 1A"/>
</dbReference>
<reference evidence="1" key="2">
    <citation type="submission" date="2025-09" db="UniProtKB">
        <authorList>
            <consortium name="EnsemblPlants"/>
        </authorList>
    </citation>
    <scope>IDENTIFICATION</scope>
</reference>
<sequence>MAMLKGLPLAFLVICFSCYLISVPSLASSDEFLQCLREKIPSELVYTQSSGNFTDVLASSIKNPKFFTTSTARPVCIVTPSDASHVQAAVLCGRKLGVRLRVRSGGHDYEGLSYRSACPYEVFGVVDLASLRSISVDRPDSTAWVDSGATIGELYYAVAKNDSQAAFPAGECPTIGVGGHFSGGGLGMIMRKHGLSIDKVVDARMVNADGDLLDRAGMGEDLFWAIRGGGGGSFGVVLSWKVQLVQVPPAVTVFSIAKTLDQCAIDILMKWQDVAPSLPADLTVRVKVQGQQAVFMALYLGTCSSLVSTMGDRFPELNMTSADCRSMTWLESAALSFTDMSSTGTVEDALLSRASGMSIATKGKSDYVRSPISKNAWKKIFSWFAMNGSGLIMLEPHGGFMDTVPADATPYPHRSGVLYVIQYIVFWQGDGGAASTSWLAKFYDFMGHHVSKNPRQAYVNFRDLDIGQNVPVNGNVSSTFESGKAWGERYFMGNYQRLASVKAAVDPTDYFRHEQSVPPLLQRSK</sequence>
<protein>
    <submittedName>
        <fullName evidence="1">Uncharacterized protein</fullName>
    </submittedName>
</protein>
<organism evidence="1 2">
    <name type="scientific">Avena sativa</name>
    <name type="common">Oat</name>
    <dbReference type="NCBI Taxonomy" id="4498"/>
    <lineage>
        <taxon>Eukaryota</taxon>
        <taxon>Viridiplantae</taxon>
        <taxon>Streptophyta</taxon>
        <taxon>Embryophyta</taxon>
        <taxon>Tracheophyta</taxon>
        <taxon>Spermatophyta</taxon>
        <taxon>Magnoliopsida</taxon>
        <taxon>Liliopsida</taxon>
        <taxon>Poales</taxon>
        <taxon>Poaceae</taxon>
        <taxon>BOP clade</taxon>
        <taxon>Pooideae</taxon>
        <taxon>Poodae</taxon>
        <taxon>Poeae</taxon>
        <taxon>Poeae Chloroplast Group 1 (Aveneae type)</taxon>
        <taxon>Aveninae</taxon>
        <taxon>Avena</taxon>
    </lineage>
</organism>
<evidence type="ECO:0000313" key="2">
    <source>
        <dbReference type="Proteomes" id="UP001732700"/>
    </source>
</evidence>
<reference evidence="1" key="1">
    <citation type="submission" date="2021-05" db="EMBL/GenBank/DDBJ databases">
        <authorList>
            <person name="Scholz U."/>
            <person name="Mascher M."/>
            <person name="Fiebig A."/>
        </authorList>
    </citation>
    <scope>NUCLEOTIDE SEQUENCE [LARGE SCALE GENOMIC DNA]</scope>
</reference>
<dbReference type="EnsemblPlants" id="AVESA.00010b.r2.1AG0055390.1">
    <property type="protein sequence ID" value="AVESA.00010b.r2.1AG0055390.1.CDS.1"/>
    <property type="gene ID" value="AVESA.00010b.r2.1AG0055390"/>
</dbReference>